<reference evidence="1 2" key="1">
    <citation type="submission" date="2014-07" db="EMBL/GenBank/DDBJ databases">
        <title>Draft Genome Sequence of Gephyronic Acid Producer, Cystobacter violaceus Strain Cb vi76.</title>
        <authorList>
            <person name="Stevens D.C."/>
            <person name="Young J."/>
            <person name="Carmichael R."/>
            <person name="Tan J."/>
            <person name="Taylor R.E."/>
        </authorList>
    </citation>
    <scope>NUCLEOTIDE SEQUENCE [LARGE SCALE GENOMIC DNA]</scope>
    <source>
        <strain evidence="1 2">Cb vi76</strain>
    </source>
</reference>
<evidence type="ECO:0000313" key="1">
    <source>
        <dbReference type="EMBL" id="KFA90672.1"/>
    </source>
</evidence>
<name>A0A084SQD7_9BACT</name>
<gene>
    <name evidence="1" type="ORF">Q664_26990</name>
</gene>
<proteinExistence type="predicted"/>
<comment type="caution">
    <text evidence="1">The sequence shown here is derived from an EMBL/GenBank/DDBJ whole genome shotgun (WGS) entry which is preliminary data.</text>
</comment>
<dbReference type="AlphaFoldDB" id="A0A084SQD7"/>
<organism evidence="1 2">
    <name type="scientific">Archangium violaceum Cb vi76</name>
    <dbReference type="NCBI Taxonomy" id="1406225"/>
    <lineage>
        <taxon>Bacteria</taxon>
        <taxon>Pseudomonadati</taxon>
        <taxon>Myxococcota</taxon>
        <taxon>Myxococcia</taxon>
        <taxon>Myxococcales</taxon>
        <taxon>Cystobacterineae</taxon>
        <taxon>Archangiaceae</taxon>
        <taxon>Archangium</taxon>
    </lineage>
</organism>
<accession>A0A084SQD7</accession>
<dbReference type="EMBL" id="JPMI01000194">
    <property type="protein sequence ID" value="KFA90672.1"/>
    <property type="molecule type" value="Genomic_DNA"/>
</dbReference>
<dbReference type="Proteomes" id="UP000028547">
    <property type="component" value="Unassembled WGS sequence"/>
</dbReference>
<evidence type="ECO:0000313" key="2">
    <source>
        <dbReference type="Proteomes" id="UP000028547"/>
    </source>
</evidence>
<sequence>MSPKAKTDTELWCALEGLDDDLLDPALPTDVVADELRRLGLDPVALAKMGSGVVAQLQEQERLSWRAKALEKRARLEGRGARVTVPAGMSKAAMLARLEELRSSHPRMGTAVVAAFRKRKPEESTDEELRGLLEDMELLRSIEDDEEEE</sequence>
<protein>
    <submittedName>
        <fullName evidence="1">Uncharacterized protein</fullName>
    </submittedName>
</protein>